<dbReference type="FunFam" id="3.40.50.300:FF:000327">
    <property type="entry name" value="ATP-binding cassette sub-family A member 3"/>
    <property type="match status" value="1"/>
</dbReference>
<feature type="transmembrane region" description="Helical" evidence="6">
    <location>
        <begin position="709"/>
        <end position="726"/>
    </location>
</feature>
<keyword evidence="4 6" id="KW-0472">Membrane</keyword>
<reference evidence="8" key="1">
    <citation type="submission" date="2021-06" db="EMBL/GenBank/DDBJ databases">
        <authorList>
            <person name="Hodson N. C."/>
            <person name="Mongue J. A."/>
            <person name="Jaron S. K."/>
        </authorList>
    </citation>
    <scope>NUCLEOTIDE SEQUENCE</scope>
</reference>
<dbReference type="AlphaFoldDB" id="A0A8J2PFV7"/>
<gene>
    <name evidence="8" type="ORF">AFUS01_LOCUS37950</name>
</gene>
<keyword evidence="9" id="KW-1185">Reference proteome</keyword>
<dbReference type="InterPro" id="IPR056264">
    <property type="entry name" value="R2_ABCA1-4-like"/>
</dbReference>
<accession>A0A8J2PFV7</accession>
<dbReference type="GO" id="GO:0005319">
    <property type="term" value="F:lipid transporter activity"/>
    <property type="evidence" value="ECO:0007669"/>
    <property type="project" value="TreeGrafter"/>
</dbReference>
<dbReference type="InterPro" id="IPR003593">
    <property type="entry name" value="AAA+_ATPase"/>
</dbReference>
<name>A0A8J2PFV7_9HEXA</name>
<keyword evidence="2 6" id="KW-0812">Transmembrane</keyword>
<feature type="transmembrane region" description="Helical" evidence="6">
    <location>
        <begin position="643"/>
        <end position="662"/>
    </location>
</feature>
<dbReference type="PANTHER" id="PTHR19229:SF250">
    <property type="entry name" value="ABC TRANSPORTER DOMAIN-CONTAINING PROTEIN-RELATED"/>
    <property type="match status" value="1"/>
</dbReference>
<evidence type="ECO:0000256" key="2">
    <source>
        <dbReference type="ARBA" id="ARBA00022692"/>
    </source>
</evidence>
<dbReference type="OrthoDB" id="6512918at2759"/>
<organism evidence="8 9">
    <name type="scientific">Allacma fusca</name>
    <dbReference type="NCBI Taxonomy" id="39272"/>
    <lineage>
        <taxon>Eukaryota</taxon>
        <taxon>Metazoa</taxon>
        <taxon>Ecdysozoa</taxon>
        <taxon>Arthropoda</taxon>
        <taxon>Hexapoda</taxon>
        <taxon>Collembola</taxon>
        <taxon>Symphypleona</taxon>
        <taxon>Sminthuridae</taxon>
        <taxon>Allacma</taxon>
    </lineage>
</organism>
<dbReference type="InterPro" id="IPR026082">
    <property type="entry name" value="ABCA"/>
</dbReference>
<feature type="transmembrane region" description="Helical" evidence="6">
    <location>
        <begin position="491"/>
        <end position="518"/>
    </location>
</feature>
<feature type="transmembrane region" description="Helical" evidence="6">
    <location>
        <begin position="576"/>
        <end position="601"/>
    </location>
</feature>
<comment type="caution">
    <text evidence="8">The sequence shown here is derived from an EMBL/GenBank/DDBJ whole genome shotgun (WGS) entry which is preliminary data.</text>
</comment>
<feature type="domain" description="ABC transporter" evidence="7">
    <location>
        <begin position="2"/>
        <end position="194"/>
    </location>
</feature>
<dbReference type="InterPro" id="IPR003439">
    <property type="entry name" value="ABC_transporter-like_ATP-bd"/>
</dbReference>
<protein>
    <recommendedName>
        <fullName evidence="7">ABC transporter domain-containing protein</fullName>
    </recommendedName>
</protein>
<evidence type="ECO:0000256" key="1">
    <source>
        <dbReference type="ARBA" id="ARBA00004141"/>
    </source>
</evidence>
<dbReference type="PANTHER" id="PTHR19229">
    <property type="entry name" value="ATP-BINDING CASSETTE TRANSPORTER SUBFAMILY A ABCA"/>
    <property type="match status" value="1"/>
</dbReference>
<feature type="transmembrane region" description="Helical" evidence="6">
    <location>
        <begin position="538"/>
        <end position="564"/>
    </location>
</feature>
<feature type="transmembrane region" description="Helical" evidence="6">
    <location>
        <begin position="352"/>
        <end position="371"/>
    </location>
</feature>
<evidence type="ECO:0000256" key="3">
    <source>
        <dbReference type="ARBA" id="ARBA00022989"/>
    </source>
</evidence>
<dbReference type="Pfam" id="PF23321">
    <property type="entry name" value="R1_ABCA1"/>
    <property type="match status" value="1"/>
</dbReference>
<dbReference type="PROSITE" id="PS00211">
    <property type="entry name" value="ABC_TRANSPORTER_1"/>
    <property type="match status" value="1"/>
</dbReference>
<evidence type="ECO:0000259" key="7">
    <source>
        <dbReference type="PROSITE" id="PS50893"/>
    </source>
</evidence>
<proteinExistence type="predicted"/>
<dbReference type="SMART" id="SM00382">
    <property type="entry name" value="AAA"/>
    <property type="match status" value="2"/>
</dbReference>
<dbReference type="Pfam" id="PF12698">
    <property type="entry name" value="ABC2_membrane_3"/>
    <property type="match status" value="1"/>
</dbReference>
<keyword evidence="3 6" id="KW-1133">Transmembrane helix</keyword>
<dbReference type="InterPro" id="IPR013525">
    <property type="entry name" value="ABC2_TM"/>
</dbReference>
<feature type="non-terminal residue" evidence="8">
    <location>
        <position position="1"/>
    </location>
</feature>
<dbReference type="InterPro" id="IPR017871">
    <property type="entry name" value="ABC_transporter-like_CS"/>
</dbReference>
<feature type="transmembrane region" description="Helical" evidence="6">
    <location>
        <begin position="613"/>
        <end position="631"/>
    </location>
</feature>
<dbReference type="GO" id="GO:0016020">
    <property type="term" value="C:membrane"/>
    <property type="evidence" value="ECO:0007669"/>
    <property type="project" value="UniProtKB-SubCell"/>
</dbReference>
<comment type="subcellular location">
    <subcellularLocation>
        <location evidence="1">Membrane</location>
        <topology evidence="1">Multi-pass membrane protein</topology>
    </subcellularLocation>
</comment>
<evidence type="ECO:0000256" key="6">
    <source>
        <dbReference type="SAM" id="Phobius"/>
    </source>
</evidence>
<feature type="compositionally biased region" description="Polar residues" evidence="5">
    <location>
        <begin position="279"/>
        <end position="291"/>
    </location>
</feature>
<evidence type="ECO:0000313" key="8">
    <source>
        <dbReference type="EMBL" id="CAG7827997.1"/>
    </source>
</evidence>
<dbReference type="PROSITE" id="PS50893">
    <property type="entry name" value="ABC_TRANSPORTER_2"/>
    <property type="match status" value="2"/>
</dbReference>
<evidence type="ECO:0000256" key="4">
    <source>
        <dbReference type="ARBA" id="ARBA00023136"/>
    </source>
</evidence>
<dbReference type="EMBL" id="CAJVCH010545703">
    <property type="protein sequence ID" value="CAG7827997.1"/>
    <property type="molecule type" value="Genomic_DNA"/>
</dbReference>
<dbReference type="GO" id="GO:0016887">
    <property type="term" value="F:ATP hydrolysis activity"/>
    <property type="evidence" value="ECO:0007669"/>
    <property type="project" value="InterPro"/>
</dbReference>
<evidence type="ECO:0000313" key="9">
    <source>
        <dbReference type="Proteomes" id="UP000708208"/>
    </source>
</evidence>
<feature type="region of interest" description="Disordered" evidence="5">
    <location>
        <begin position="279"/>
        <end position="304"/>
    </location>
</feature>
<feature type="domain" description="ABC transporter" evidence="7">
    <location>
        <begin position="782"/>
        <end position="1012"/>
    </location>
</feature>
<sequence>KIFGNKAAVSNLNLKLYEDQITALLGHNGAGKTTTMSMLTGILTPTKGTAMIYQHDICKDMSAVRASLGMCPQYDVLFDELTVEEHLRFYSLAHTLSGGMKRKLSVGIAFCAGSKAVLLDEPTSGMDPGARRSTWDLIQTEKFGRTVILSTHFMEEADLLGDRIAIMAEGTVRCCGSSLFLKKKYGGDYRLVIVKQPDCVVSNVTNVLRTKIPTIQVNEDVGAELSYSLPAENSADFPALFEELENRKDELGFASYGVGNTTIEEVFMRVCERSTQGCKNSHSMKTLKSNGSSRSQRRRRAESLSKDFIDTERLEKKITLDGPRNKGWQLQKQQMKSMLKKKVLYALRNRNLLLLQVGIPVTLLFVSILAIKTVPGMQTPSPHLMTMDRYETIGETTTTISCGRGMKETEDIAKTTSQHIIGFEQRGKSQHANPTELTAFFNNQPFHTPPLALNTLSNAILRAFKIPTEFVLTNHPFDYNSIDKLKQTASFFTTGFMIGWIINFGLAFQAASFIIFPIHERVTNAKHLQFVAGVKFPIYWTAAFLVDILNYMAPCVLMLVLILVMRIEEFYAIDVMLTYLILCIAHAWAMIPMMSLFSFAFTLPSSGYARMTVLHAATGLISMLIVIILDVPEFDIQDLTDTLHNVFLLLPNYALGMGIVQITSHHDLQEFCGTFDLTSFCAQSPDFICCVKYQPSYYSWEPFGIGKNVLSLFLWGLLSIMGVVIVESRIFHKIRAICQWRNEWEEVHSISEEENPLDDDVSKEAQRINSQSLSRLGKQDNLILRNLTKVYGKFTAVNHLTLGIQQGETFGLLGVNGAGKTTTFKMLTGDIPVTSGDAYMCQYSVRKHLHKVYQRLGYCPQFDAVIEQLTGRETIRMFAHLKGIRESHIDNIVDNLAENLLFTQHIDKQVGEYSGGNKRKLSTALAMLGNPPIVFLDEPTTGMDPVARRHVWNAVSRLRELGTSVVITSHSMEECEALCSRLAIMVNGQFQCLGSPQHLKNKFGEGYTVIAQLNYSGRADLGSIGSDEELLRPWERELKSLQDYLEAQFPDCELKDAHPGFVQYHVLGRDVKWGKLFAVMENAKEEFNLEAYSVGQTSLEQVFFNFTKLQMLHDD</sequence>
<dbReference type="Pfam" id="PF00005">
    <property type="entry name" value="ABC_tran"/>
    <property type="match status" value="2"/>
</dbReference>
<evidence type="ECO:0000256" key="5">
    <source>
        <dbReference type="SAM" id="MobiDB-lite"/>
    </source>
</evidence>
<dbReference type="GO" id="GO:0140359">
    <property type="term" value="F:ABC-type transporter activity"/>
    <property type="evidence" value="ECO:0007669"/>
    <property type="project" value="InterPro"/>
</dbReference>
<dbReference type="GO" id="GO:0005524">
    <property type="term" value="F:ATP binding"/>
    <property type="evidence" value="ECO:0007669"/>
    <property type="project" value="InterPro"/>
</dbReference>
<dbReference type="Proteomes" id="UP000708208">
    <property type="component" value="Unassembled WGS sequence"/>
</dbReference>
<dbReference type="CDD" id="cd03263">
    <property type="entry name" value="ABC_subfamily_A"/>
    <property type="match status" value="2"/>
</dbReference>